<keyword evidence="1 2" id="KW-0597">Phosphoprotein</keyword>
<comment type="caution">
    <text evidence="4">The sequence shown here is derived from an EMBL/GenBank/DDBJ whole genome shotgun (WGS) entry which is preliminary data.</text>
</comment>
<organism evidence="4 5">
    <name type="scientific">Lujinxingia vulgaris</name>
    <dbReference type="NCBI Taxonomy" id="2600176"/>
    <lineage>
        <taxon>Bacteria</taxon>
        <taxon>Deltaproteobacteria</taxon>
        <taxon>Bradymonadales</taxon>
        <taxon>Lujinxingiaceae</taxon>
        <taxon>Lujinxingia</taxon>
    </lineage>
</organism>
<dbReference type="Pfam" id="PF00072">
    <property type="entry name" value="Response_reg"/>
    <property type="match status" value="1"/>
</dbReference>
<gene>
    <name evidence="4" type="ORF">FRC96_08535</name>
</gene>
<dbReference type="AlphaFoldDB" id="A0A5C6XDA0"/>
<protein>
    <submittedName>
        <fullName evidence="4">Response regulator</fullName>
    </submittedName>
</protein>
<evidence type="ECO:0000256" key="1">
    <source>
        <dbReference type="ARBA" id="ARBA00022553"/>
    </source>
</evidence>
<evidence type="ECO:0000313" key="5">
    <source>
        <dbReference type="Proteomes" id="UP000321046"/>
    </source>
</evidence>
<dbReference type="Proteomes" id="UP000321046">
    <property type="component" value="Unassembled WGS sequence"/>
</dbReference>
<dbReference type="GO" id="GO:0000160">
    <property type="term" value="P:phosphorelay signal transduction system"/>
    <property type="evidence" value="ECO:0007669"/>
    <property type="project" value="InterPro"/>
</dbReference>
<dbReference type="InterPro" id="IPR011006">
    <property type="entry name" value="CheY-like_superfamily"/>
</dbReference>
<dbReference type="OrthoDB" id="9788090at2"/>
<dbReference type="Gene3D" id="3.40.50.2300">
    <property type="match status" value="1"/>
</dbReference>
<accession>A0A5C6XDA0</accession>
<dbReference type="PROSITE" id="PS50110">
    <property type="entry name" value="RESPONSE_REGULATORY"/>
    <property type="match status" value="1"/>
</dbReference>
<dbReference type="EMBL" id="VOSL01000043">
    <property type="protein sequence ID" value="TXD36762.1"/>
    <property type="molecule type" value="Genomic_DNA"/>
</dbReference>
<dbReference type="InterPro" id="IPR050595">
    <property type="entry name" value="Bact_response_regulator"/>
</dbReference>
<reference evidence="4 5" key="1">
    <citation type="submission" date="2019-08" db="EMBL/GenBank/DDBJ databases">
        <title>Bradymonadales sp. TMQ2.</title>
        <authorList>
            <person name="Liang Q."/>
        </authorList>
    </citation>
    <scope>NUCLEOTIDE SEQUENCE [LARGE SCALE GENOMIC DNA]</scope>
    <source>
        <strain evidence="4 5">TMQ2</strain>
    </source>
</reference>
<evidence type="ECO:0000259" key="3">
    <source>
        <dbReference type="PROSITE" id="PS50110"/>
    </source>
</evidence>
<dbReference type="CDD" id="cd00156">
    <property type="entry name" value="REC"/>
    <property type="match status" value="1"/>
</dbReference>
<sequence>MYGRCMPWVLLKPDVSGSVEGEDQVNPVNEGRAMTTGQMQAVGRQDEADASQRTRTKLAGRCVLLVEDDEAVRALIALLLNDLGVEVVELGDGIEALNYVAASEVYRRSVRRPDLIVADINMPNFSGLDLLMGLRESRVRPPVVLVTAVNDEDIQAEARRLGAVSIVQKPFEVDELLGEVAGALLRAEQSDEDLVEG</sequence>
<dbReference type="InterPro" id="IPR001789">
    <property type="entry name" value="Sig_transdc_resp-reg_receiver"/>
</dbReference>
<evidence type="ECO:0000313" key="4">
    <source>
        <dbReference type="EMBL" id="TXD36762.1"/>
    </source>
</evidence>
<dbReference type="SMART" id="SM00448">
    <property type="entry name" value="REC"/>
    <property type="match status" value="1"/>
</dbReference>
<feature type="modified residue" description="4-aspartylphosphate" evidence="2">
    <location>
        <position position="119"/>
    </location>
</feature>
<dbReference type="PANTHER" id="PTHR44591:SF3">
    <property type="entry name" value="RESPONSE REGULATORY DOMAIN-CONTAINING PROTEIN"/>
    <property type="match status" value="1"/>
</dbReference>
<proteinExistence type="predicted"/>
<dbReference type="SUPFAM" id="SSF52172">
    <property type="entry name" value="CheY-like"/>
    <property type="match status" value="1"/>
</dbReference>
<dbReference type="PANTHER" id="PTHR44591">
    <property type="entry name" value="STRESS RESPONSE REGULATOR PROTEIN 1"/>
    <property type="match status" value="1"/>
</dbReference>
<feature type="domain" description="Response regulatory" evidence="3">
    <location>
        <begin position="62"/>
        <end position="184"/>
    </location>
</feature>
<evidence type="ECO:0000256" key="2">
    <source>
        <dbReference type="PROSITE-ProRule" id="PRU00169"/>
    </source>
</evidence>
<name>A0A5C6XDA0_9DELT</name>